<dbReference type="InterPro" id="IPR002645">
    <property type="entry name" value="STAS_dom"/>
</dbReference>
<dbReference type="PANTHER" id="PTHR33495">
    <property type="entry name" value="ANTI-SIGMA FACTOR ANTAGONIST TM_1081-RELATED-RELATED"/>
    <property type="match status" value="1"/>
</dbReference>
<organism evidence="2 3">
    <name type="scientific">Desulfobacter postgatei</name>
    <dbReference type="NCBI Taxonomy" id="2293"/>
    <lineage>
        <taxon>Bacteria</taxon>
        <taxon>Pseudomonadati</taxon>
        <taxon>Thermodesulfobacteriota</taxon>
        <taxon>Desulfobacteria</taxon>
        <taxon>Desulfobacterales</taxon>
        <taxon>Desulfobacteraceae</taxon>
        <taxon>Desulfobacter</taxon>
    </lineage>
</organism>
<evidence type="ECO:0000313" key="2">
    <source>
        <dbReference type="EMBL" id="PIE62575.1"/>
    </source>
</evidence>
<dbReference type="PANTHER" id="PTHR33495:SF2">
    <property type="entry name" value="ANTI-SIGMA FACTOR ANTAGONIST TM_1081-RELATED"/>
    <property type="match status" value="1"/>
</dbReference>
<dbReference type="Gene3D" id="3.30.750.24">
    <property type="entry name" value="STAS domain"/>
    <property type="match status" value="1"/>
</dbReference>
<comment type="caution">
    <text evidence="2">The sequence shown here is derived from an EMBL/GenBank/DDBJ whole genome shotgun (WGS) entry which is preliminary data.</text>
</comment>
<dbReference type="SUPFAM" id="SSF52091">
    <property type="entry name" value="SpoIIaa-like"/>
    <property type="match status" value="1"/>
</dbReference>
<dbReference type="AlphaFoldDB" id="A0A2G6MRC0"/>
<feature type="domain" description="STAS" evidence="1">
    <location>
        <begin position="1"/>
        <end position="101"/>
    </location>
</feature>
<proteinExistence type="predicted"/>
<dbReference type="InterPro" id="IPR036513">
    <property type="entry name" value="STAS_dom_sf"/>
</dbReference>
<name>A0A2G6MRC0_9BACT</name>
<dbReference type="GO" id="GO:0043856">
    <property type="term" value="F:anti-sigma factor antagonist activity"/>
    <property type="evidence" value="ECO:0007669"/>
    <property type="project" value="TreeGrafter"/>
</dbReference>
<dbReference type="EMBL" id="PDTI01000038">
    <property type="protein sequence ID" value="PIE62575.1"/>
    <property type="molecule type" value="Genomic_DNA"/>
</dbReference>
<evidence type="ECO:0000259" key="1">
    <source>
        <dbReference type="PROSITE" id="PS50801"/>
    </source>
</evidence>
<dbReference type="CDD" id="cd07043">
    <property type="entry name" value="STAS_anti-anti-sigma_factors"/>
    <property type="match status" value="1"/>
</dbReference>
<sequence length="101" mass="10887">MNEIVNIEDQTIVKPGEDVVASMADAFKAELLSAVNSSQGTLVIDLNGVNIVDSVGIGVIIATYNSLSQSNRQLKVINVAKDIYGLFSTMRLDRRFTVEAA</sequence>
<protein>
    <submittedName>
        <fullName evidence="2">Anti-anti-sigma factor</fullName>
    </submittedName>
</protein>
<evidence type="ECO:0000313" key="3">
    <source>
        <dbReference type="Proteomes" id="UP000231203"/>
    </source>
</evidence>
<reference evidence="2 3" key="1">
    <citation type="submission" date="2017-10" db="EMBL/GenBank/DDBJ databases">
        <title>Novel microbial diversity and functional potential in the marine mammal oral microbiome.</title>
        <authorList>
            <person name="Dudek N.K."/>
            <person name="Sun C.L."/>
            <person name="Burstein D."/>
            <person name="Kantor R.S."/>
            <person name="Aliaga Goltsman D.S."/>
            <person name="Bik E.M."/>
            <person name="Thomas B.C."/>
            <person name="Banfield J.F."/>
            <person name="Relman D.A."/>
        </authorList>
    </citation>
    <scope>NUCLEOTIDE SEQUENCE [LARGE SCALE GENOMIC DNA]</scope>
    <source>
        <strain evidence="2">DOLJORAL78_47_202</strain>
    </source>
</reference>
<dbReference type="Proteomes" id="UP000231203">
    <property type="component" value="Unassembled WGS sequence"/>
</dbReference>
<dbReference type="PROSITE" id="PS50801">
    <property type="entry name" value="STAS"/>
    <property type="match status" value="1"/>
</dbReference>
<dbReference type="Pfam" id="PF01740">
    <property type="entry name" value="STAS"/>
    <property type="match status" value="1"/>
</dbReference>
<accession>A0A2G6MRC0</accession>
<gene>
    <name evidence="2" type="ORF">CSA25_04580</name>
</gene>